<dbReference type="AlphaFoldDB" id="A0AAV9N053"/>
<dbReference type="InterPro" id="IPR053029">
    <property type="entry name" value="RNA_pol_I-specific_init_factor"/>
</dbReference>
<dbReference type="PANTHER" id="PTHR28244:SF1">
    <property type="entry name" value="RNA POLYMERASE I-SPECIFIC TRANSCRIPTION INITIATION FACTOR RRN11"/>
    <property type="match status" value="1"/>
</dbReference>
<dbReference type="GO" id="GO:0017025">
    <property type="term" value="F:TBP-class protein binding"/>
    <property type="evidence" value="ECO:0007669"/>
    <property type="project" value="TreeGrafter"/>
</dbReference>
<dbReference type="RefSeq" id="XP_064702818.1">
    <property type="nucleotide sequence ID" value="XM_064850336.1"/>
</dbReference>
<evidence type="ECO:0000313" key="3">
    <source>
        <dbReference type="Proteomes" id="UP001358417"/>
    </source>
</evidence>
<keyword evidence="3" id="KW-1185">Reference proteome</keyword>
<evidence type="ECO:0000256" key="1">
    <source>
        <dbReference type="SAM" id="MobiDB-lite"/>
    </source>
</evidence>
<gene>
    <name evidence="2" type="ORF">LTR84_006778</name>
</gene>
<organism evidence="2 3">
    <name type="scientific">Exophiala bonariae</name>
    <dbReference type="NCBI Taxonomy" id="1690606"/>
    <lineage>
        <taxon>Eukaryota</taxon>
        <taxon>Fungi</taxon>
        <taxon>Dikarya</taxon>
        <taxon>Ascomycota</taxon>
        <taxon>Pezizomycotina</taxon>
        <taxon>Eurotiomycetes</taxon>
        <taxon>Chaetothyriomycetidae</taxon>
        <taxon>Chaetothyriales</taxon>
        <taxon>Herpotrichiellaceae</taxon>
        <taxon>Exophiala</taxon>
    </lineage>
</organism>
<reference evidence="2 3" key="1">
    <citation type="submission" date="2023-08" db="EMBL/GenBank/DDBJ databases">
        <title>Black Yeasts Isolated from many extreme environments.</title>
        <authorList>
            <person name="Coleine C."/>
            <person name="Stajich J.E."/>
            <person name="Selbmann L."/>
        </authorList>
    </citation>
    <scope>NUCLEOTIDE SEQUENCE [LARGE SCALE GENOMIC DNA]</scope>
    <source>
        <strain evidence="2 3">CCFEE 5792</strain>
    </source>
</reference>
<dbReference type="GO" id="GO:0070860">
    <property type="term" value="C:RNA polymerase I core factor complex"/>
    <property type="evidence" value="ECO:0007669"/>
    <property type="project" value="TreeGrafter"/>
</dbReference>
<dbReference type="GO" id="GO:0042790">
    <property type="term" value="P:nucleolar large rRNA transcription by RNA polymerase I"/>
    <property type="evidence" value="ECO:0007669"/>
    <property type="project" value="TreeGrafter"/>
</dbReference>
<dbReference type="PANTHER" id="PTHR28244">
    <property type="entry name" value="RNA POLYMERASE I-SPECIFIC TRANSCRIPTION INITIATION FACTOR RRN11"/>
    <property type="match status" value="1"/>
</dbReference>
<dbReference type="InterPro" id="IPR007224">
    <property type="entry name" value="TIF_Rrn11"/>
</dbReference>
<comment type="caution">
    <text evidence="2">The sequence shown here is derived from an EMBL/GenBank/DDBJ whole genome shotgun (WGS) entry which is preliminary data.</text>
</comment>
<dbReference type="GO" id="GO:0001181">
    <property type="term" value="F:RNA polymerase I general transcription initiation factor activity"/>
    <property type="evidence" value="ECO:0007669"/>
    <property type="project" value="InterPro"/>
</dbReference>
<feature type="region of interest" description="Disordered" evidence="1">
    <location>
        <begin position="1"/>
        <end position="60"/>
    </location>
</feature>
<dbReference type="GeneID" id="89974947"/>
<dbReference type="EMBL" id="JAVRRD010000026">
    <property type="protein sequence ID" value="KAK5047256.1"/>
    <property type="molecule type" value="Genomic_DNA"/>
</dbReference>
<proteinExistence type="predicted"/>
<dbReference type="GO" id="GO:0001164">
    <property type="term" value="F:RNA polymerase I core promoter sequence-specific DNA binding"/>
    <property type="evidence" value="ECO:0007669"/>
    <property type="project" value="InterPro"/>
</dbReference>
<feature type="compositionally biased region" description="Basic residues" evidence="1">
    <location>
        <begin position="24"/>
        <end position="35"/>
    </location>
</feature>
<sequence>MAIFTTPFKPSRPLQTTKQPSSHSRPRSKKRKRSNTTHQEENHSGSDDSSSSTSRDDAPNLDYIASLSPLERIQHRLAGLPFDQPVPPPPFPHAPLKEHHSAHLAQDAISTHISTSRSLHFQHLAVLTTIIHRSMVAQDYARASRAMGLLLRDSTVANDAPIRNKGFMGIAAEILLRQNRDPSSSSSAPESISAINLENAKRFYETLIIRHPYHKSWPDSVNAIDFYLALFNIWIYAVSVSGTEHDSTPDSPHSDQLDSQSPAKVRELEQANQIATRMDECMTTLPYMDEPELIRLRAMVDLWLADLYETCHAFAVPLDQVSDTNSLDLPDYFHLAQQSRERAQARLIILEGQPNSSSP</sequence>
<name>A0AAV9N053_9EURO</name>
<evidence type="ECO:0000313" key="2">
    <source>
        <dbReference type="EMBL" id="KAK5047256.1"/>
    </source>
</evidence>
<dbReference type="Proteomes" id="UP001358417">
    <property type="component" value="Unassembled WGS sequence"/>
</dbReference>
<protein>
    <submittedName>
        <fullName evidence="2">Uncharacterized protein</fullName>
    </submittedName>
</protein>
<accession>A0AAV9N053</accession>
<dbReference type="Pfam" id="PF04090">
    <property type="entry name" value="Rrn11"/>
    <property type="match status" value="1"/>
</dbReference>